<protein>
    <submittedName>
        <fullName evidence="1">Uncharacterized protein</fullName>
    </submittedName>
</protein>
<accession>A0A3A6PBE0</accession>
<dbReference type="OrthoDB" id="9980514at2"/>
<dbReference type="EMBL" id="QXQB01000005">
    <property type="protein sequence ID" value="RJX37475.1"/>
    <property type="molecule type" value="Genomic_DNA"/>
</dbReference>
<reference evidence="1 2" key="1">
    <citation type="submission" date="2018-09" db="EMBL/GenBank/DDBJ databases">
        <title>Paenibacillus aracenensis nov. sp. isolated from a cave in southern Spain.</title>
        <authorList>
            <person name="Jurado V."/>
            <person name="Gutierrez-Patricio S."/>
            <person name="Gonzalez-Pimentel J.L."/>
            <person name="Miller A.Z."/>
            <person name="Laiz L."/>
            <person name="Saiz-Jimenez C."/>
        </authorList>
    </citation>
    <scope>NUCLEOTIDE SEQUENCE [LARGE SCALE GENOMIC DNA]</scope>
    <source>
        <strain evidence="1 2">JCM 19203</strain>
    </source>
</reference>
<dbReference type="Proteomes" id="UP000267798">
    <property type="component" value="Unassembled WGS sequence"/>
</dbReference>
<dbReference type="AlphaFoldDB" id="A0A3A6PBE0"/>
<gene>
    <name evidence="1" type="ORF">D3P09_21040</name>
</gene>
<evidence type="ECO:0000313" key="1">
    <source>
        <dbReference type="EMBL" id="RJX37475.1"/>
    </source>
</evidence>
<keyword evidence="2" id="KW-1185">Reference proteome</keyword>
<sequence>MPVQMTEPLPIATNLSPITFVKTRSLELFIVPGREKGNLGYEVNLLLITDAGPLAGMIILDAQNKPNDWVIWSYIFRKILDDKTPHDTIWLAHQLRGHSSHQQLVHSALQRLTDRTSIFNCLETRKLLMERATNYISLF</sequence>
<dbReference type="RefSeq" id="WP_120113399.1">
    <property type="nucleotide sequence ID" value="NZ_QXQB01000005.1"/>
</dbReference>
<comment type="caution">
    <text evidence="1">The sequence shown here is derived from an EMBL/GenBank/DDBJ whole genome shotgun (WGS) entry which is preliminary data.</text>
</comment>
<proteinExistence type="predicted"/>
<organism evidence="1 2">
    <name type="scientific">Paenibacillus pinisoli</name>
    <dbReference type="NCBI Taxonomy" id="1276110"/>
    <lineage>
        <taxon>Bacteria</taxon>
        <taxon>Bacillati</taxon>
        <taxon>Bacillota</taxon>
        <taxon>Bacilli</taxon>
        <taxon>Bacillales</taxon>
        <taxon>Paenibacillaceae</taxon>
        <taxon>Paenibacillus</taxon>
    </lineage>
</organism>
<name>A0A3A6PBE0_9BACL</name>
<evidence type="ECO:0000313" key="2">
    <source>
        <dbReference type="Proteomes" id="UP000267798"/>
    </source>
</evidence>